<reference evidence="4" key="1">
    <citation type="submission" date="2018-05" db="EMBL/GenBank/DDBJ databases">
        <authorList>
            <person name="Lanie J.A."/>
            <person name="Ng W.-L."/>
            <person name="Kazmierczak K.M."/>
            <person name="Andrzejewski T.M."/>
            <person name="Davidsen T.M."/>
            <person name="Wayne K.J."/>
            <person name="Tettelin H."/>
            <person name="Glass J.I."/>
            <person name="Rusch D."/>
            <person name="Podicherti R."/>
            <person name="Tsui H.-C.T."/>
            <person name="Winkler M.E."/>
        </authorList>
    </citation>
    <scope>NUCLEOTIDE SEQUENCE</scope>
</reference>
<evidence type="ECO:0000259" key="2">
    <source>
        <dbReference type="Pfam" id="PF01408"/>
    </source>
</evidence>
<name>A0A382DFJ8_9ZZZZ</name>
<evidence type="ECO:0000313" key="4">
    <source>
        <dbReference type="EMBL" id="SVB37260.1"/>
    </source>
</evidence>
<dbReference type="PANTHER" id="PTHR43818">
    <property type="entry name" value="BCDNA.GH03377"/>
    <property type="match status" value="1"/>
</dbReference>
<dbReference type="InterPro" id="IPR000683">
    <property type="entry name" value="Gfo/Idh/MocA-like_OxRdtase_N"/>
</dbReference>
<dbReference type="InterPro" id="IPR050463">
    <property type="entry name" value="Gfo/Idh/MocA_oxidrdct_glycsds"/>
</dbReference>
<accession>A0A382DFJ8</accession>
<dbReference type="SUPFAM" id="SSF51735">
    <property type="entry name" value="NAD(P)-binding Rossmann-fold domains"/>
    <property type="match status" value="1"/>
</dbReference>
<keyword evidence="1" id="KW-0560">Oxidoreductase</keyword>
<protein>
    <recommendedName>
        <fullName evidence="5">Gfo/Idh/MocA-like oxidoreductase N-terminal domain-containing protein</fullName>
    </recommendedName>
</protein>
<dbReference type="GO" id="GO:0016491">
    <property type="term" value="F:oxidoreductase activity"/>
    <property type="evidence" value="ECO:0007669"/>
    <property type="project" value="UniProtKB-KW"/>
</dbReference>
<sequence>MAVIPIAIVGAGGMGGRHLRALGALYESGMANVELVAVCDTRKENALHLADKAEEMLGSRPAVFTSMEDMRKKRPDIEAVDITTDSGSHHMVAEMAFDLGYNVLCEKPLSLTIRGCNRVIDAWKRSGKILSVAEQERRDPMCRLNKAVLDSGVIGDPYSILLGSAGGGKEIIILPWRHYKNIGGIFVDAGVHTVDQMMYYLGDIEEVFAVSKIWEPKRYRGERIGVHDFYDHWKDEVPNEIDADAEDMVISTLKFKNGAIGQWTSFYAAHGQATQYGMIYGSKGSITPAKNRRGDQLTVTIDGVGTISGDEVLELVPDFHLDELPARLFGSDRLGSYNRPTGDSDRFLVALEYYELGQCIADGTVPEVDAYTGRKDLAVCNAALESSVLGRPVTIEEIENEETAEYEASINNHWNI</sequence>
<evidence type="ECO:0000259" key="3">
    <source>
        <dbReference type="Pfam" id="PF22725"/>
    </source>
</evidence>
<dbReference type="SUPFAM" id="SSF55347">
    <property type="entry name" value="Glyceraldehyde-3-phosphate dehydrogenase-like, C-terminal domain"/>
    <property type="match status" value="1"/>
</dbReference>
<dbReference type="Gene3D" id="3.30.360.10">
    <property type="entry name" value="Dihydrodipicolinate Reductase, domain 2"/>
    <property type="match status" value="1"/>
</dbReference>
<dbReference type="PANTHER" id="PTHR43818:SF11">
    <property type="entry name" value="BCDNA.GH03377"/>
    <property type="match status" value="1"/>
</dbReference>
<organism evidence="4">
    <name type="scientific">marine metagenome</name>
    <dbReference type="NCBI Taxonomy" id="408172"/>
    <lineage>
        <taxon>unclassified sequences</taxon>
        <taxon>metagenomes</taxon>
        <taxon>ecological metagenomes</taxon>
    </lineage>
</organism>
<feature type="domain" description="GFO/IDH/MocA-like oxidoreductase" evidence="3">
    <location>
        <begin position="146"/>
        <end position="286"/>
    </location>
</feature>
<dbReference type="EMBL" id="UINC01039173">
    <property type="protein sequence ID" value="SVB37260.1"/>
    <property type="molecule type" value="Genomic_DNA"/>
</dbReference>
<feature type="domain" description="Gfo/Idh/MocA-like oxidoreductase N-terminal" evidence="2">
    <location>
        <begin position="6"/>
        <end position="133"/>
    </location>
</feature>
<dbReference type="InterPro" id="IPR036291">
    <property type="entry name" value="NAD(P)-bd_dom_sf"/>
</dbReference>
<evidence type="ECO:0000256" key="1">
    <source>
        <dbReference type="ARBA" id="ARBA00023002"/>
    </source>
</evidence>
<gene>
    <name evidence="4" type="ORF">METZ01_LOCUS190114</name>
</gene>
<evidence type="ECO:0008006" key="5">
    <source>
        <dbReference type="Google" id="ProtNLM"/>
    </source>
</evidence>
<dbReference type="InterPro" id="IPR055170">
    <property type="entry name" value="GFO_IDH_MocA-like_dom"/>
</dbReference>
<dbReference type="Gene3D" id="3.40.50.720">
    <property type="entry name" value="NAD(P)-binding Rossmann-like Domain"/>
    <property type="match status" value="1"/>
</dbReference>
<dbReference type="AlphaFoldDB" id="A0A382DFJ8"/>
<proteinExistence type="predicted"/>
<dbReference type="Pfam" id="PF22725">
    <property type="entry name" value="GFO_IDH_MocA_C3"/>
    <property type="match status" value="1"/>
</dbReference>
<dbReference type="Pfam" id="PF01408">
    <property type="entry name" value="GFO_IDH_MocA"/>
    <property type="match status" value="1"/>
</dbReference>
<dbReference type="GO" id="GO:0000166">
    <property type="term" value="F:nucleotide binding"/>
    <property type="evidence" value="ECO:0007669"/>
    <property type="project" value="InterPro"/>
</dbReference>